<evidence type="ECO:0000256" key="1">
    <source>
        <dbReference type="SAM" id="Phobius"/>
    </source>
</evidence>
<evidence type="ECO:0000313" key="3">
    <source>
        <dbReference type="Proteomes" id="UP001154265"/>
    </source>
</evidence>
<protein>
    <recommendedName>
        <fullName evidence="4">Histidine kinase</fullName>
    </recommendedName>
</protein>
<keyword evidence="1" id="KW-1133">Transmembrane helix</keyword>
<dbReference type="Proteomes" id="UP001154265">
    <property type="component" value="Unassembled WGS sequence"/>
</dbReference>
<keyword evidence="1" id="KW-0812">Transmembrane</keyword>
<organism evidence="2 3">
    <name type="scientific">Candidatus Synechococcus calcipolaris G9</name>
    <dbReference type="NCBI Taxonomy" id="1497997"/>
    <lineage>
        <taxon>Bacteria</taxon>
        <taxon>Bacillati</taxon>
        <taxon>Cyanobacteriota</taxon>
        <taxon>Cyanophyceae</taxon>
        <taxon>Synechococcales</taxon>
        <taxon>Synechococcaceae</taxon>
        <taxon>Synechococcus</taxon>
    </lineage>
</organism>
<proteinExistence type="predicted"/>
<accession>A0ABT6F0H8</accession>
<reference evidence="2" key="2">
    <citation type="submission" date="2022-01" db="EMBL/GenBank/DDBJ databases">
        <authorList>
            <person name="Zivanovic Y."/>
            <person name="Moreira D."/>
            <person name="Lopez-Garcia P."/>
        </authorList>
    </citation>
    <scope>NUCLEOTIDE SEQUENCE</scope>
    <source>
        <strain evidence="2">G9</strain>
    </source>
</reference>
<evidence type="ECO:0008006" key="4">
    <source>
        <dbReference type="Google" id="ProtNLM"/>
    </source>
</evidence>
<gene>
    <name evidence="2" type="ORF">L3556_10355</name>
</gene>
<dbReference type="RefSeq" id="WP_277867197.1">
    <property type="nucleotide sequence ID" value="NZ_JAKKUT010000002.1"/>
</dbReference>
<keyword evidence="1" id="KW-0472">Membrane</keyword>
<evidence type="ECO:0000313" key="2">
    <source>
        <dbReference type="EMBL" id="MDG2991327.1"/>
    </source>
</evidence>
<sequence>MVRIVIIANILIALAALWTALQLIQVRRILRGVAHTLDDVERSTHDILGGAPEAIIIGQKGVAGLRQTLPELGKQQRKVIRFLGLISWMGQRWPQRPWRKGRKKRYE</sequence>
<feature type="transmembrane region" description="Helical" evidence="1">
    <location>
        <begin position="6"/>
        <end position="24"/>
    </location>
</feature>
<name>A0ABT6F0H8_9SYNE</name>
<reference evidence="2" key="1">
    <citation type="journal article" date="2022" name="Genome Biol. Evol.">
        <title>A New Gene Family Diagnostic for Intracellular Biomineralization of Amorphous Ca Carbonates by Cyanobacteria.</title>
        <authorList>
            <person name="Benzerara K."/>
            <person name="Duprat E."/>
            <person name="Bitard-Feildel T."/>
            <person name="Caumes G."/>
            <person name="Cassier-Chauvat C."/>
            <person name="Chauvat F."/>
            <person name="Dezi M."/>
            <person name="Diop S.I."/>
            <person name="Gaschignard G."/>
            <person name="Gorgen S."/>
            <person name="Gugger M."/>
            <person name="Lopez-Garcia P."/>
            <person name="Millet M."/>
            <person name="Skouri-Panet F."/>
            <person name="Moreira D."/>
            <person name="Callebaut I."/>
        </authorList>
    </citation>
    <scope>NUCLEOTIDE SEQUENCE</scope>
    <source>
        <strain evidence="2">G9</strain>
    </source>
</reference>
<dbReference type="EMBL" id="JAKKUT010000002">
    <property type="protein sequence ID" value="MDG2991327.1"/>
    <property type="molecule type" value="Genomic_DNA"/>
</dbReference>
<comment type="caution">
    <text evidence="2">The sequence shown here is derived from an EMBL/GenBank/DDBJ whole genome shotgun (WGS) entry which is preliminary data.</text>
</comment>
<keyword evidence="3" id="KW-1185">Reference proteome</keyword>